<dbReference type="Proteomes" id="UP000327044">
    <property type="component" value="Unassembled WGS sequence"/>
</dbReference>
<dbReference type="PANTHER" id="PTHR21579">
    <property type="entry name" value="PROTEIN TINCAR"/>
    <property type="match status" value="1"/>
</dbReference>
<dbReference type="InterPro" id="IPR053291">
    <property type="entry name" value="Ommatidial_diff-associated"/>
</dbReference>
<gene>
    <name evidence="3" type="ORF">PPYR_12112</name>
</gene>
<organism evidence="3 4">
    <name type="scientific">Photinus pyralis</name>
    <name type="common">Common eastern firefly</name>
    <name type="synonym">Lampyris pyralis</name>
    <dbReference type="NCBI Taxonomy" id="7054"/>
    <lineage>
        <taxon>Eukaryota</taxon>
        <taxon>Metazoa</taxon>
        <taxon>Ecdysozoa</taxon>
        <taxon>Arthropoda</taxon>
        <taxon>Hexapoda</taxon>
        <taxon>Insecta</taxon>
        <taxon>Pterygota</taxon>
        <taxon>Neoptera</taxon>
        <taxon>Endopterygota</taxon>
        <taxon>Coleoptera</taxon>
        <taxon>Polyphaga</taxon>
        <taxon>Elateriformia</taxon>
        <taxon>Elateroidea</taxon>
        <taxon>Lampyridae</taxon>
        <taxon>Lampyrinae</taxon>
        <taxon>Photinus</taxon>
    </lineage>
</organism>
<evidence type="ECO:0000256" key="2">
    <source>
        <dbReference type="SAM" id="Phobius"/>
    </source>
</evidence>
<comment type="caution">
    <text evidence="3">The sequence shown here is derived from an EMBL/GenBank/DDBJ whole genome shotgun (WGS) entry which is preliminary data.</text>
</comment>
<protein>
    <submittedName>
        <fullName evidence="3">Uncharacterized protein</fullName>
    </submittedName>
</protein>
<evidence type="ECO:0000313" key="4">
    <source>
        <dbReference type="Proteomes" id="UP000327044"/>
    </source>
</evidence>
<evidence type="ECO:0000256" key="1">
    <source>
        <dbReference type="SAM" id="MobiDB-lite"/>
    </source>
</evidence>
<keyword evidence="2" id="KW-1133">Transmembrane helix</keyword>
<dbReference type="InParanoid" id="A0A5N4AD64"/>
<keyword evidence="4" id="KW-1185">Reference proteome</keyword>
<feature type="non-terminal residue" evidence="3">
    <location>
        <position position="104"/>
    </location>
</feature>
<keyword evidence="2" id="KW-0812">Transmembrane</keyword>
<feature type="region of interest" description="Disordered" evidence="1">
    <location>
        <begin position="1"/>
        <end position="25"/>
    </location>
</feature>
<proteinExistence type="predicted"/>
<keyword evidence="2" id="KW-0472">Membrane</keyword>
<dbReference type="EMBL" id="VVIM01000008">
    <property type="protein sequence ID" value="KAB0795273.1"/>
    <property type="molecule type" value="Genomic_DNA"/>
</dbReference>
<sequence>MSKGGVIMPKENKMKESSAVSSRPPDSTCFSKLHLNSLWSVWYGVFGTLLQLYIATKCIKKLNGYELLPWPNSSIPYVELNVSLTLLGMAVFFLIFFLLSSLLK</sequence>
<reference evidence="3 4" key="1">
    <citation type="journal article" date="2018" name="Elife">
        <title>Firefly genomes illuminate parallel origins of bioluminescence in beetles.</title>
        <authorList>
            <person name="Fallon T.R."/>
            <person name="Lower S.E."/>
            <person name="Chang C.H."/>
            <person name="Bessho-Uehara M."/>
            <person name="Martin G.J."/>
            <person name="Bewick A.J."/>
            <person name="Behringer M."/>
            <person name="Debat H.J."/>
            <person name="Wong I."/>
            <person name="Day J.C."/>
            <person name="Suvorov A."/>
            <person name="Silva C.J."/>
            <person name="Stanger-Hall K.F."/>
            <person name="Hall D.W."/>
            <person name="Schmitz R.J."/>
            <person name="Nelson D.R."/>
            <person name="Lewis S.M."/>
            <person name="Shigenobu S."/>
            <person name="Bybee S.M."/>
            <person name="Larracuente A.M."/>
            <person name="Oba Y."/>
            <person name="Weng J.K."/>
        </authorList>
    </citation>
    <scope>NUCLEOTIDE SEQUENCE [LARGE SCALE GENOMIC DNA]</scope>
    <source>
        <strain evidence="3">1611_PpyrPB1</strain>
        <tissue evidence="3">Whole body</tissue>
    </source>
</reference>
<evidence type="ECO:0000313" key="3">
    <source>
        <dbReference type="EMBL" id="KAB0795273.1"/>
    </source>
</evidence>
<dbReference type="AlphaFoldDB" id="A0A5N4AD64"/>
<feature type="transmembrane region" description="Helical" evidence="2">
    <location>
        <begin position="80"/>
        <end position="103"/>
    </location>
</feature>
<feature type="transmembrane region" description="Helical" evidence="2">
    <location>
        <begin position="41"/>
        <end position="59"/>
    </location>
</feature>
<accession>A0A5N4AD64</accession>
<dbReference type="PANTHER" id="PTHR21579:SF20">
    <property type="entry name" value="PROTEIN TINCAR"/>
    <property type="match status" value="1"/>
</dbReference>
<name>A0A5N4AD64_PHOPY</name>